<feature type="transmembrane region" description="Helical" evidence="6">
    <location>
        <begin position="487"/>
        <end position="507"/>
    </location>
</feature>
<reference evidence="8" key="1">
    <citation type="submission" date="2022-08" db="UniProtKB">
        <authorList>
            <consortium name="EnsemblMetazoa"/>
        </authorList>
    </citation>
    <scope>IDENTIFICATION</scope>
    <source>
        <strain evidence="8">05x7-T-G4-1.051#20</strain>
    </source>
</reference>
<dbReference type="Proteomes" id="UP000005408">
    <property type="component" value="Unassembled WGS sequence"/>
</dbReference>
<evidence type="ECO:0000313" key="8">
    <source>
        <dbReference type="EnsemblMetazoa" id="G16999.1:cds"/>
    </source>
</evidence>
<proteinExistence type="predicted"/>
<feature type="domain" description="Ion transport" evidence="7">
    <location>
        <begin position="107"/>
        <end position="327"/>
    </location>
</feature>
<feature type="transmembrane region" description="Helical" evidence="6">
    <location>
        <begin position="553"/>
        <end position="571"/>
    </location>
</feature>
<feature type="transmembrane region" description="Helical" evidence="6">
    <location>
        <begin position="519"/>
        <end position="541"/>
    </location>
</feature>
<dbReference type="GO" id="GO:0019722">
    <property type="term" value="P:calcium-mediated signaling"/>
    <property type="evidence" value="ECO:0007669"/>
    <property type="project" value="TreeGrafter"/>
</dbReference>
<keyword evidence="2 6" id="KW-0812">Transmembrane</keyword>
<feature type="transmembrane region" description="Helical" evidence="6">
    <location>
        <begin position="650"/>
        <end position="670"/>
    </location>
</feature>
<dbReference type="InterPro" id="IPR028798">
    <property type="entry name" value="TPC2"/>
</dbReference>
<feature type="domain" description="Ion transport" evidence="7">
    <location>
        <begin position="448"/>
        <end position="708"/>
    </location>
</feature>
<feature type="transmembrane region" description="Helical" evidence="6">
    <location>
        <begin position="596"/>
        <end position="616"/>
    </location>
</feature>
<dbReference type="PANTHER" id="PTHR46768">
    <property type="entry name" value="TWO PORE CALCIUM CHANNEL PROTEIN 2"/>
    <property type="match status" value="1"/>
</dbReference>
<evidence type="ECO:0000256" key="4">
    <source>
        <dbReference type="ARBA" id="ARBA00023136"/>
    </source>
</evidence>
<feature type="transmembrane region" description="Helical" evidence="6">
    <location>
        <begin position="72"/>
        <end position="94"/>
    </location>
</feature>
<sequence>MNDKDFDTVPDQTGGADDVYRSQPPGREERIHLLQATVFIEDAARYREICHRVDKRALQIYRMYQSNTIQRCRIVFIFVLHILAFFEYPSSLTLSSDIRFRGDGVSIPCGVTEGIELICLLFFVMDVIIKYWLIGFAQFRKKNWMIATVVVLTLSLIDWCVSIGFRCNEATRFRRIIRPFFIINYSNIMKKTVKCLQRTLPEVFSVLMLLGLHLFVFSLVGMLLFPNPKPYTMSNVTDGVFVAQSNVSTPSPSNSSTVIGEGETYFRTLLDSFMNLLVLLTTANNPDVMMPVYQQNRFYSLYFIVFLLIGNYCFMNMLLAVIYNQFRGYFQTSMQSDLLRRRVGVRAAYEVLKETDRYSNISHAGLRHGVSLYNVRTIIEHADLPVHVKSALREDLDRKVTMSDDYFSLMEFQACFEAMETDPPQKQKPELRWFQNVWVRRLQRCVAHRVFGYFGNLVATANVIVIATELSLEYDKSLGGNTSNLNIVNFVFVVYYFVEQVVKFVAFGWKRYVYEYWNIFDGVITVILVITEFFAVGYYGFPLSGSKQVHDTPVVWNFVRIINILILFRLLRIIPNIKAMTIVAATLVDLVRNLKAFAGILIVIYYSFAIVGIEIFHNAITNTPSNSTGLVFECGSYQQLEYWANNFDDFSAALVVLWDIMVVNNWSVFLKAYAKVKTEWSYLYFIIWWLFSVVIVMQLFTALIIENFIMKWDKSASRRNRGNSDFEESHHFMSVHDMFRESLHEPTEEEILLHISNNQYLQTTLS</sequence>
<dbReference type="EnsemblMetazoa" id="G16999.1">
    <property type="protein sequence ID" value="G16999.1:cds"/>
    <property type="gene ID" value="G16999"/>
</dbReference>
<dbReference type="GO" id="GO:0022832">
    <property type="term" value="F:voltage-gated channel activity"/>
    <property type="evidence" value="ECO:0007669"/>
    <property type="project" value="InterPro"/>
</dbReference>
<evidence type="ECO:0000313" key="9">
    <source>
        <dbReference type="Proteomes" id="UP000005408"/>
    </source>
</evidence>
<evidence type="ECO:0000256" key="5">
    <source>
        <dbReference type="SAM" id="MobiDB-lite"/>
    </source>
</evidence>
<dbReference type="GO" id="GO:0005765">
    <property type="term" value="C:lysosomal membrane"/>
    <property type="evidence" value="ECO:0007669"/>
    <property type="project" value="InterPro"/>
</dbReference>
<evidence type="ECO:0000256" key="2">
    <source>
        <dbReference type="ARBA" id="ARBA00022692"/>
    </source>
</evidence>
<evidence type="ECO:0000256" key="3">
    <source>
        <dbReference type="ARBA" id="ARBA00022989"/>
    </source>
</evidence>
<evidence type="ECO:0000256" key="6">
    <source>
        <dbReference type="SAM" id="Phobius"/>
    </source>
</evidence>
<dbReference type="GO" id="GO:0015280">
    <property type="term" value="F:ligand-gated sodium channel activity"/>
    <property type="evidence" value="ECO:0007669"/>
    <property type="project" value="TreeGrafter"/>
</dbReference>
<organism evidence="8 9">
    <name type="scientific">Magallana gigas</name>
    <name type="common">Pacific oyster</name>
    <name type="synonym">Crassostrea gigas</name>
    <dbReference type="NCBI Taxonomy" id="29159"/>
    <lineage>
        <taxon>Eukaryota</taxon>
        <taxon>Metazoa</taxon>
        <taxon>Spiralia</taxon>
        <taxon>Lophotrochozoa</taxon>
        <taxon>Mollusca</taxon>
        <taxon>Bivalvia</taxon>
        <taxon>Autobranchia</taxon>
        <taxon>Pteriomorphia</taxon>
        <taxon>Ostreida</taxon>
        <taxon>Ostreoidea</taxon>
        <taxon>Ostreidae</taxon>
        <taxon>Magallana</taxon>
    </lineage>
</organism>
<comment type="subcellular location">
    <subcellularLocation>
        <location evidence="1">Membrane</location>
        <topology evidence="1">Multi-pass membrane protein</topology>
    </subcellularLocation>
</comment>
<feature type="transmembrane region" description="Helical" evidence="6">
    <location>
        <begin position="114"/>
        <end position="133"/>
    </location>
</feature>
<dbReference type="PANTHER" id="PTHR46768:SF1">
    <property type="entry name" value="TWO PORE CHANNEL PROTEIN 2"/>
    <property type="match status" value="1"/>
</dbReference>
<evidence type="ECO:0000256" key="1">
    <source>
        <dbReference type="ARBA" id="ARBA00004141"/>
    </source>
</evidence>
<accession>A0A8W8J2W8</accession>
<dbReference type="GO" id="GO:0075509">
    <property type="term" value="P:endocytosis involved in viral entry into host cell"/>
    <property type="evidence" value="ECO:0007669"/>
    <property type="project" value="TreeGrafter"/>
</dbReference>
<dbReference type="AlphaFoldDB" id="A0A8W8J2W8"/>
<name>A0A8W8J2W8_MAGGI</name>
<feature type="region of interest" description="Disordered" evidence="5">
    <location>
        <begin position="1"/>
        <end position="24"/>
    </location>
</feature>
<dbReference type="Gene3D" id="1.20.120.350">
    <property type="entry name" value="Voltage-gated potassium channels. Chain C"/>
    <property type="match status" value="2"/>
</dbReference>
<dbReference type="InterPro" id="IPR027359">
    <property type="entry name" value="Volt_channel_dom_sf"/>
</dbReference>
<evidence type="ECO:0000259" key="7">
    <source>
        <dbReference type="Pfam" id="PF00520"/>
    </source>
</evidence>
<feature type="transmembrane region" description="Helical" evidence="6">
    <location>
        <begin position="682"/>
        <end position="705"/>
    </location>
</feature>
<feature type="transmembrane region" description="Helical" evidence="6">
    <location>
        <begin position="301"/>
        <end position="323"/>
    </location>
</feature>
<keyword evidence="9" id="KW-1185">Reference proteome</keyword>
<dbReference type="Gene3D" id="1.10.287.70">
    <property type="match status" value="2"/>
</dbReference>
<dbReference type="GO" id="GO:0097682">
    <property type="term" value="F:intracellularly phosphatidylinositol-3,5-bisphosphate-gated monatomic cation channel activity"/>
    <property type="evidence" value="ECO:0007669"/>
    <property type="project" value="TreeGrafter"/>
</dbReference>
<feature type="transmembrane region" description="Helical" evidence="6">
    <location>
        <begin position="450"/>
        <end position="467"/>
    </location>
</feature>
<keyword evidence="4 6" id="KW-0472">Membrane</keyword>
<dbReference type="InterPro" id="IPR005821">
    <property type="entry name" value="Ion_trans_dom"/>
</dbReference>
<feature type="transmembrane region" description="Helical" evidence="6">
    <location>
        <begin position="203"/>
        <end position="225"/>
    </location>
</feature>
<keyword evidence="3 6" id="KW-1133">Transmembrane helix</keyword>
<dbReference type="SUPFAM" id="SSF81324">
    <property type="entry name" value="Voltage-gated potassium channels"/>
    <property type="match status" value="2"/>
</dbReference>
<dbReference type="Pfam" id="PF00520">
    <property type="entry name" value="Ion_trans"/>
    <property type="match status" value="2"/>
</dbReference>
<protein>
    <recommendedName>
        <fullName evidence="7">Ion transport domain-containing protein</fullName>
    </recommendedName>
</protein>